<evidence type="ECO:0000259" key="1">
    <source>
        <dbReference type="Pfam" id="PF23673"/>
    </source>
</evidence>
<evidence type="ECO:0000313" key="3">
    <source>
        <dbReference type="Proteomes" id="UP000008281"/>
    </source>
</evidence>
<keyword evidence="3" id="KW-1185">Reference proteome</keyword>
<protein>
    <recommendedName>
        <fullName evidence="1">DUF7154 domain-containing protein</fullName>
    </recommendedName>
</protein>
<gene>
    <name evidence="2" type="ORF">CRE_07059</name>
</gene>
<accession>E3NIG7</accession>
<feature type="domain" description="DUF7154" evidence="1">
    <location>
        <begin position="209"/>
        <end position="330"/>
    </location>
</feature>
<dbReference type="GO" id="GO:0045087">
    <property type="term" value="P:innate immune response"/>
    <property type="evidence" value="ECO:0007669"/>
    <property type="project" value="TreeGrafter"/>
</dbReference>
<dbReference type="Proteomes" id="UP000008281">
    <property type="component" value="Unassembled WGS sequence"/>
</dbReference>
<proteinExistence type="predicted"/>
<dbReference type="PANTHER" id="PTHR23062">
    <property type="entry name" value="HYPOTHETICAL PROTEIN C.ELEGANS"/>
    <property type="match status" value="1"/>
</dbReference>
<evidence type="ECO:0000313" key="2">
    <source>
        <dbReference type="EMBL" id="EFO98994.1"/>
    </source>
</evidence>
<name>E3NIG7_CAERE</name>
<reference evidence="2" key="1">
    <citation type="submission" date="2007-07" db="EMBL/GenBank/DDBJ databases">
        <title>PCAP assembly of the Caenorhabditis remanei genome.</title>
        <authorList>
            <consortium name="The Caenorhabditis remanei Sequencing Consortium"/>
            <person name="Wilson R.K."/>
        </authorList>
    </citation>
    <scope>NUCLEOTIDE SEQUENCE [LARGE SCALE GENOMIC DNA]</scope>
    <source>
        <strain evidence="2">PB4641</strain>
    </source>
</reference>
<dbReference type="InParanoid" id="E3NIG7"/>
<dbReference type="HOGENOM" id="CLU_041479_0_0_1"/>
<dbReference type="FunCoup" id="E3NIG7">
    <property type="interactions" value="534"/>
</dbReference>
<organism evidence="3">
    <name type="scientific">Caenorhabditis remanei</name>
    <name type="common">Caenorhabditis vulgaris</name>
    <dbReference type="NCBI Taxonomy" id="31234"/>
    <lineage>
        <taxon>Eukaryota</taxon>
        <taxon>Metazoa</taxon>
        <taxon>Ecdysozoa</taxon>
        <taxon>Nematoda</taxon>
        <taxon>Chromadorea</taxon>
        <taxon>Rhabditida</taxon>
        <taxon>Rhabditina</taxon>
        <taxon>Rhabditomorpha</taxon>
        <taxon>Rhabditoidea</taxon>
        <taxon>Rhabditidae</taxon>
        <taxon>Peloderinae</taxon>
        <taxon>Caenorhabditis</taxon>
    </lineage>
</organism>
<dbReference type="AlphaFoldDB" id="E3NIG7"/>
<dbReference type="InterPro" id="IPR055578">
    <property type="entry name" value="DUF7154"/>
</dbReference>
<dbReference type="OrthoDB" id="5850216at2759"/>
<sequence length="341" mass="38951">MTSSLLLNLLRVTKKIPPPACLPYQNTTVLYAYSTDIDYDTYWYGVHNMVHYADMYATMANVRFDTKQEEEIEYHSDKKSLNNSLYSRKPDSSLGYGVKTIESNLYNVLKKFLNNKKTPICGAQVFIAVKRYPDESDVSDIISQLRANRVMVRIAVDSSPSGGSNFATLYEMSLQTNGYCVFASGRDLVNAFDEMTWILGRPYQFIARNFVVSRSSRIEIPLFKTSVLPSHTEYSLFAITIQNHSKNNFQVKTVSLITALDNSFVSMNYTIASTDGFYVTKFPGDQLYPLYGTAQSGGFPLNGSLLYKWTIDYHYDNDEPQVIQLRIYSQFYNDFLPLPNF</sequence>
<dbReference type="PANTHER" id="PTHR23062:SF3">
    <property type="entry name" value="ANF_RECEPTOR DOMAIN-CONTAINING PROTEIN-RELATED"/>
    <property type="match status" value="1"/>
</dbReference>
<dbReference type="Pfam" id="PF23673">
    <property type="entry name" value="DUF7154"/>
    <property type="match status" value="1"/>
</dbReference>
<dbReference type="EMBL" id="DS268701">
    <property type="protein sequence ID" value="EFO98994.1"/>
    <property type="molecule type" value="Genomic_DNA"/>
</dbReference>